<comment type="caution">
    <text evidence="3">The sequence shown here is derived from an EMBL/GenBank/DDBJ whole genome shotgun (WGS) entry which is preliminary data.</text>
</comment>
<reference evidence="3 4" key="1">
    <citation type="submission" date="2015-06" db="EMBL/GenBank/DDBJ databases">
        <title>Draft genome sequencing of a biphenyl-degrading bacterium, Janthinobacterium lividum MEG1.</title>
        <authorList>
            <person name="Shimodaira J."/>
            <person name="Hatta T."/>
        </authorList>
    </citation>
    <scope>NUCLEOTIDE SEQUENCE [LARGE SCALE GENOMIC DNA]</scope>
    <source>
        <strain evidence="3 4">MEG1</strain>
    </source>
</reference>
<evidence type="ECO:0000313" key="3">
    <source>
        <dbReference type="EMBL" id="OHV95294.1"/>
    </source>
</evidence>
<dbReference type="NCBIfam" id="NF038126">
    <property type="entry name" value="PEP_CTERM_FxDxF"/>
    <property type="match status" value="1"/>
</dbReference>
<proteinExistence type="predicted"/>
<evidence type="ECO:0000256" key="1">
    <source>
        <dbReference type="SAM" id="SignalP"/>
    </source>
</evidence>
<dbReference type="Pfam" id="PF07589">
    <property type="entry name" value="PEP-CTERM"/>
    <property type="match status" value="1"/>
</dbReference>
<dbReference type="InterPro" id="IPR013424">
    <property type="entry name" value="Ice-binding_C"/>
</dbReference>
<feature type="signal peptide" evidence="1">
    <location>
        <begin position="1"/>
        <end position="41"/>
    </location>
</feature>
<accession>A0A1S1U686</accession>
<dbReference type="EMBL" id="LFKP01000010">
    <property type="protein sequence ID" value="OHV95294.1"/>
    <property type="molecule type" value="Genomic_DNA"/>
</dbReference>
<evidence type="ECO:0000313" key="4">
    <source>
        <dbReference type="Proteomes" id="UP000179840"/>
    </source>
</evidence>
<dbReference type="NCBIfam" id="TIGR02595">
    <property type="entry name" value="PEP_CTERM"/>
    <property type="match status" value="1"/>
</dbReference>
<feature type="domain" description="Ice-binding protein C-terminal" evidence="2">
    <location>
        <begin position="204"/>
        <end position="228"/>
    </location>
</feature>
<sequence>MHSAAVLFPIPVKESILQTTFPRLKVISAAVLLFAASAAQADITVFTSQSAYLAAVGNTGVDTFDDLPIDALGGPLNRNAGSYAYTVSSVGVSPILYGAGTGSDNWLSTNNRDDSVLFSNFSSEVRGVGGFFFGSNLAGEYANGQSVTLTARNALGELLTYELTLPTQASFVGFLSTGAFSDLAVSTAGQIGIWPTINNLNVSAVPEPATYGMLLGGLGLLGFMARRRRASQQ</sequence>
<organism evidence="3 4">
    <name type="scientific">Janthinobacterium lividum</name>
    <dbReference type="NCBI Taxonomy" id="29581"/>
    <lineage>
        <taxon>Bacteria</taxon>
        <taxon>Pseudomonadati</taxon>
        <taxon>Pseudomonadota</taxon>
        <taxon>Betaproteobacteria</taxon>
        <taxon>Burkholderiales</taxon>
        <taxon>Oxalobacteraceae</taxon>
        <taxon>Janthinobacterium</taxon>
    </lineage>
</organism>
<feature type="chain" id="PRO_5010207659" description="Ice-binding protein C-terminal domain-containing protein" evidence="1">
    <location>
        <begin position="42"/>
        <end position="233"/>
    </location>
</feature>
<protein>
    <recommendedName>
        <fullName evidence="2">Ice-binding protein C-terminal domain-containing protein</fullName>
    </recommendedName>
</protein>
<dbReference type="AlphaFoldDB" id="A0A1S1U686"/>
<name>A0A1S1U686_9BURK</name>
<gene>
    <name evidence="3" type="ORF">AKG95_19050</name>
</gene>
<keyword evidence="1" id="KW-0732">Signal</keyword>
<evidence type="ECO:0000259" key="2">
    <source>
        <dbReference type="Pfam" id="PF07589"/>
    </source>
</evidence>
<dbReference type="Proteomes" id="UP000179840">
    <property type="component" value="Unassembled WGS sequence"/>
</dbReference>